<dbReference type="InterPro" id="IPR028094">
    <property type="entry name" value="RTC4_C"/>
</dbReference>
<protein>
    <submittedName>
        <fullName evidence="3">9620_t:CDS:1</fullName>
    </submittedName>
</protein>
<dbReference type="PANTHER" id="PTHR47718">
    <property type="entry name" value="OS01G0519700 PROTEIN"/>
    <property type="match status" value="1"/>
</dbReference>
<keyword evidence="4" id="KW-1185">Reference proteome</keyword>
<feature type="domain" description="Restriction of telomere capping protein 4 C-terminal" evidence="2">
    <location>
        <begin position="183"/>
        <end position="292"/>
    </location>
</feature>
<dbReference type="EMBL" id="CAJVQB010015913">
    <property type="protein sequence ID" value="CAG8777385.1"/>
    <property type="molecule type" value="Genomic_DNA"/>
</dbReference>
<dbReference type="Proteomes" id="UP000789901">
    <property type="component" value="Unassembled WGS sequence"/>
</dbReference>
<organism evidence="3 4">
    <name type="scientific">Gigaspora margarita</name>
    <dbReference type="NCBI Taxonomy" id="4874"/>
    <lineage>
        <taxon>Eukaryota</taxon>
        <taxon>Fungi</taxon>
        <taxon>Fungi incertae sedis</taxon>
        <taxon>Mucoromycota</taxon>
        <taxon>Glomeromycotina</taxon>
        <taxon>Glomeromycetes</taxon>
        <taxon>Diversisporales</taxon>
        <taxon>Gigasporaceae</taxon>
        <taxon>Gigaspora</taxon>
    </lineage>
</organism>
<proteinExistence type="predicted"/>
<dbReference type="Pfam" id="PF14474">
    <property type="entry name" value="RTC4"/>
    <property type="match status" value="1"/>
</dbReference>
<evidence type="ECO:0000313" key="4">
    <source>
        <dbReference type="Proteomes" id="UP000789901"/>
    </source>
</evidence>
<evidence type="ECO:0000313" key="3">
    <source>
        <dbReference type="EMBL" id="CAG8777385.1"/>
    </source>
</evidence>
<gene>
    <name evidence="3" type="ORF">GMARGA_LOCUS19251</name>
</gene>
<feature type="non-terminal residue" evidence="3">
    <location>
        <position position="293"/>
    </location>
</feature>
<evidence type="ECO:0000259" key="1">
    <source>
        <dbReference type="Pfam" id="PF10551"/>
    </source>
</evidence>
<evidence type="ECO:0000259" key="2">
    <source>
        <dbReference type="Pfam" id="PF14474"/>
    </source>
</evidence>
<comment type="caution">
    <text evidence="3">The sequence shown here is derived from an EMBL/GenBank/DDBJ whole genome shotgun (WGS) entry which is preliminary data.</text>
</comment>
<dbReference type="InterPro" id="IPR018289">
    <property type="entry name" value="MULE_transposase_dom"/>
</dbReference>
<accession>A0ABN7VJ17</accession>
<name>A0ABN7VJ17_GIGMA</name>
<dbReference type="Pfam" id="PF10551">
    <property type="entry name" value="MULE"/>
    <property type="match status" value="1"/>
</dbReference>
<sequence length="293" mass="34003">MPFGIFTTVNNYGQSICFAGTLILNKNTNSFNWVFSMFLKLVNNYAPKVFFTDEDSAIIKSVKQIFQPFGTKHVLCLWHLFKNVIKNLNGVLESDWAMFIKSFYKCLNEYEESNFVEKWEQLKTHYPKAVKYLSKMDKNLKRYMDAITSLTTFLKAFESAIEQRKEAAEFIKYQENNETIKLKINSYYRDFALKICNEIGSRKASTPMVLMAHFEVLRPGYYGSRGLNIISDALFKLFLDTNLLTYDLVALKKPVDYLQEVLVPKTALCLISQDRGSLELELVQEIMEDSANF</sequence>
<feature type="domain" description="MULE transposase" evidence="1">
    <location>
        <begin position="1"/>
        <end position="83"/>
    </location>
</feature>
<reference evidence="3 4" key="1">
    <citation type="submission" date="2021-06" db="EMBL/GenBank/DDBJ databases">
        <authorList>
            <person name="Kallberg Y."/>
            <person name="Tangrot J."/>
            <person name="Rosling A."/>
        </authorList>
    </citation>
    <scope>NUCLEOTIDE SEQUENCE [LARGE SCALE GENOMIC DNA]</scope>
    <source>
        <strain evidence="3 4">120-4 pot B 10/14</strain>
    </source>
</reference>